<dbReference type="AlphaFoldDB" id="A0A517SNT5"/>
<gene>
    <name evidence="2" type="ORF">SV7mr_02700</name>
</gene>
<dbReference type="EMBL" id="CP036272">
    <property type="protein sequence ID" value="QDT57785.1"/>
    <property type="molecule type" value="Genomic_DNA"/>
</dbReference>
<dbReference type="Proteomes" id="UP000315003">
    <property type="component" value="Chromosome"/>
</dbReference>
<feature type="region of interest" description="Disordered" evidence="1">
    <location>
        <begin position="28"/>
        <end position="50"/>
    </location>
</feature>
<proteinExistence type="predicted"/>
<keyword evidence="3" id="KW-1185">Reference proteome</keyword>
<name>A0A517SNT5_9BACT</name>
<organism evidence="2 3">
    <name type="scientific">Stieleria bergensis</name>
    <dbReference type="NCBI Taxonomy" id="2528025"/>
    <lineage>
        <taxon>Bacteria</taxon>
        <taxon>Pseudomonadati</taxon>
        <taxon>Planctomycetota</taxon>
        <taxon>Planctomycetia</taxon>
        <taxon>Pirellulales</taxon>
        <taxon>Pirellulaceae</taxon>
        <taxon>Stieleria</taxon>
    </lineage>
</organism>
<feature type="compositionally biased region" description="Polar residues" evidence="1">
    <location>
        <begin position="41"/>
        <end position="50"/>
    </location>
</feature>
<protein>
    <submittedName>
        <fullName evidence="2">Uncharacterized protein</fullName>
    </submittedName>
</protein>
<evidence type="ECO:0000256" key="1">
    <source>
        <dbReference type="SAM" id="MobiDB-lite"/>
    </source>
</evidence>
<reference evidence="2 3" key="1">
    <citation type="submission" date="2019-02" db="EMBL/GenBank/DDBJ databases">
        <title>Deep-cultivation of Planctomycetes and their phenomic and genomic characterization uncovers novel biology.</title>
        <authorList>
            <person name="Wiegand S."/>
            <person name="Jogler M."/>
            <person name="Boedeker C."/>
            <person name="Pinto D."/>
            <person name="Vollmers J."/>
            <person name="Rivas-Marin E."/>
            <person name="Kohn T."/>
            <person name="Peeters S.H."/>
            <person name="Heuer A."/>
            <person name="Rast P."/>
            <person name="Oberbeckmann S."/>
            <person name="Bunk B."/>
            <person name="Jeske O."/>
            <person name="Meyerdierks A."/>
            <person name="Storesund J.E."/>
            <person name="Kallscheuer N."/>
            <person name="Luecker S."/>
            <person name="Lage O.M."/>
            <person name="Pohl T."/>
            <person name="Merkel B.J."/>
            <person name="Hornburger P."/>
            <person name="Mueller R.-W."/>
            <person name="Bruemmer F."/>
            <person name="Labrenz M."/>
            <person name="Spormann A.M."/>
            <person name="Op den Camp H."/>
            <person name="Overmann J."/>
            <person name="Amann R."/>
            <person name="Jetten M.S.M."/>
            <person name="Mascher T."/>
            <person name="Medema M.H."/>
            <person name="Devos D.P."/>
            <person name="Kaster A.-K."/>
            <person name="Ovreas L."/>
            <person name="Rohde M."/>
            <person name="Galperin M.Y."/>
            <person name="Jogler C."/>
        </authorList>
    </citation>
    <scope>NUCLEOTIDE SEQUENCE [LARGE SCALE GENOMIC DNA]</scope>
    <source>
        <strain evidence="2 3">SV_7m_r</strain>
    </source>
</reference>
<evidence type="ECO:0000313" key="2">
    <source>
        <dbReference type="EMBL" id="QDT57785.1"/>
    </source>
</evidence>
<accession>A0A517SNT5</accession>
<sequence>MTLDCVQAAHRKAFFQSARNRGVNLAGDLGAVHGHPHTTDDSQNPEISLV</sequence>
<evidence type="ECO:0000313" key="3">
    <source>
        <dbReference type="Proteomes" id="UP000315003"/>
    </source>
</evidence>